<protein>
    <recommendedName>
        <fullName evidence="7">Pectinesterase</fullName>
        <ecNumber evidence="7">3.1.1.11</ecNumber>
    </recommendedName>
</protein>
<dbReference type="InterPro" id="IPR033131">
    <property type="entry name" value="Pectinesterase_Asp_AS"/>
</dbReference>
<organism evidence="10 11">
    <name type="scientific">Vanilla planifolia</name>
    <name type="common">Vanilla</name>
    <dbReference type="NCBI Taxonomy" id="51239"/>
    <lineage>
        <taxon>Eukaryota</taxon>
        <taxon>Viridiplantae</taxon>
        <taxon>Streptophyta</taxon>
        <taxon>Embryophyta</taxon>
        <taxon>Tracheophyta</taxon>
        <taxon>Spermatophyta</taxon>
        <taxon>Magnoliopsida</taxon>
        <taxon>Liliopsida</taxon>
        <taxon>Asparagales</taxon>
        <taxon>Orchidaceae</taxon>
        <taxon>Vanilloideae</taxon>
        <taxon>Vanilleae</taxon>
        <taxon>Vanilla</taxon>
    </lineage>
</organism>
<reference evidence="10 11" key="1">
    <citation type="journal article" date="2020" name="Nat. Food">
        <title>A phased Vanilla planifolia genome enables genetic improvement of flavour and production.</title>
        <authorList>
            <person name="Hasing T."/>
            <person name="Tang H."/>
            <person name="Brym M."/>
            <person name="Khazi F."/>
            <person name="Huang T."/>
            <person name="Chambers A.H."/>
        </authorList>
    </citation>
    <scope>NUCLEOTIDE SEQUENCE [LARGE SCALE GENOMIC DNA]</scope>
    <source>
        <tissue evidence="10">Leaf</tissue>
    </source>
</reference>
<evidence type="ECO:0000256" key="2">
    <source>
        <dbReference type="ARBA" id="ARBA00006027"/>
    </source>
</evidence>
<dbReference type="SUPFAM" id="SSF101148">
    <property type="entry name" value="Plant invertase/pectin methylesterase inhibitor"/>
    <property type="match status" value="1"/>
</dbReference>
<keyword evidence="8" id="KW-0812">Transmembrane</keyword>
<evidence type="ECO:0000313" key="11">
    <source>
        <dbReference type="Proteomes" id="UP000636800"/>
    </source>
</evidence>
<dbReference type="EMBL" id="JADCNL010000446">
    <property type="protein sequence ID" value="KAG0447609.1"/>
    <property type="molecule type" value="Genomic_DNA"/>
</dbReference>
<dbReference type="InterPro" id="IPR006501">
    <property type="entry name" value="Pectinesterase_inhib_dom"/>
</dbReference>
<gene>
    <name evidence="10" type="ORF">HPP92_028257</name>
</gene>
<evidence type="ECO:0000259" key="9">
    <source>
        <dbReference type="SMART" id="SM00856"/>
    </source>
</evidence>
<dbReference type="PROSITE" id="PS00503">
    <property type="entry name" value="PECTINESTERASE_2"/>
    <property type="match status" value="1"/>
</dbReference>
<dbReference type="GO" id="GO:0004857">
    <property type="term" value="F:enzyme inhibitor activity"/>
    <property type="evidence" value="ECO:0007669"/>
    <property type="project" value="InterPro"/>
</dbReference>
<comment type="similarity">
    <text evidence="2">In the N-terminal section; belongs to the PMEI family.</text>
</comment>
<dbReference type="Pfam" id="PF04043">
    <property type="entry name" value="PMEI"/>
    <property type="match status" value="1"/>
</dbReference>
<comment type="pathway">
    <text evidence="1 7">Glycan metabolism; pectin degradation; 2-dehydro-3-deoxy-D-gluconate from pectin: step 1/5.</text>
</comment>
<keyword evidence="4 7" id="KW-0378">Hydrolase</keyword>
<dbReference type="Proteomes" id="UP000636800">
    <property type="component" value="Unassembled WGS sequence"/>
</dbReference>
<dbReference type="GO" id="GO:0030599">
    <property type="term" value="F:pectinesterase activity"/>
    <property type="evidence" value="ECO:0007669"/>
    <property type="project" value="UniProtKB-UniRule"/>
</dbReference>
<keyword evidence="8" id="KW-0472">Membrane</keyword>
<sequence length="663" mass="72742">MAAKLWPGVAGIRPPSSVKANSAALEPEKDSVRWRMPPEKHMDPYVENDILVVRSSNAWLPTMYVLRSTGPNKPKQIRIESMVCKSVTAYVKLFEAVKPAFDRRRKAIRRGSVIAASFTILFIVVVAAVLGISRHRSEDDDGSKRTATALSTTLKAVCSATLYPSTCEATLKPMVNTPRKFDPFNLYRLSLQTAIHELSTASNRINSLEPERNSTAQSISMQALDSCRELIGLAIDHLNDSFLSSPSSGVLSSSSIADDLRSWTSASITYQQTCADEFDDFAASQPIKDKIAGVLKNSNELASNSLAIFKQVHGLLAGTARKRRGLAEDDGCGFPVWVSPKDRKLLQSSSDPRTKADAVVAKDGSGRFWTIKAALEAVPEKSKKRIVIYVKKGVYYENVRVEKNKWNVMIVGDGMGSTVVSGKLNVVDGTPTFKTATFAVFGKGFIGRDMTFRNTAGAAKHQAVALMSSSDLSVFYRCRFDAYQDTLYTHSMRQFYRECEIYGTVDFIFGNAAAVLQRCTILPRRPLQGQKNTITAQGKVDPNQNTGTSIHDCTVKPLGDLSGVRVYLGRPWKPYSTTVFMRSSLGSLVDPAGWLPWTGNSAPDSIFYSEYQNSGPGASTKKRVNWKGLRRMDARQANGFTAGSFLGADYWIPSTGVPFNSGL</sequence>
<dbReference type="Gene3D" id="1.20.140.40">
    <property type="entry name" value="Invertase/pectin methylesterase inhibitor family protein"/>
    <property type="match status" value="1"/>
</dbReference>
<dbReference type="PANTHER" id="PTHR31707">
    <property type="entry name" value="PECTINESTERASE"/>
    <property type="match status" value="1"/>
</dbReference>
<evidence type="ECO:0000256" key="5">
    <source>
        <dbReference type="ARBA" id="ARBA00023085"/>
    </source>
</evidence>
<evidence type="ECO:0000256" key="4">
    <source>
        <dbReference type="ARBA" id="ARBA00022801"/>
    </source>
</evidence>
<feature type="active site" evidence="6">
    <location>
        <position position="506"/>
    </location>
</feature>
<evidence type="ECO:0000256" key="8">
    <source>
        <dbReference type="SAM" id="Phobius"/>
    </source>
</evidence>
<evidence type="ECO:0000256" key="6">
    <source>
        <dbReference type="PROSITE-ProRule" id="PRU10040"/>
    </source>
</evidence>
<keyword evidence="5 7" id="KW-0063">Aspartyl esterase</keyword>
<dbReference type="UniPathway" id="UPA00545">
    <property type="reaction ID" value="UER00823"/>
</dbReference>
<dbReference type="InterPro" id="IPR000070">
    <property type="entry name" value="Pectinesterase_cat"/>
</dbReference>
<dbReference type="FunFam" id="2.160.20.10:FF:000001">
    <property type="entry name" value="Pectinesterase"/>
    <property type="match status" value="1"/>
</dbReference>
<dbReference type="InterPro" id="IPR011050">
    <property type="entry name" value="Pectin_lyase_fold/virulence"/>
</dbReference>
<dbReference type="Gene3D" id="2.160.20.10">
    <property type="entry name" value="Single-stranded right-handed beta-helix, Pectin lyase-like"/>
    <property type="match status" value="1"/>
</dbReference>
<keyword evidence="11" id="KW-1185">Reference proteome</keyword>
<evidence type="ECO:0000256" key="3">
    <source>
        <dbReference type="ARBA" id="ARBA00007786"/>
    </source>
</evidence>
<comment type="catalytic activity">
    <reaction evidence="7">
        <text>[(1-&gt;4)-alpha-D-galacturonosyl methyl ester](n) + n H2O = [(1-&gt;4)-alpha-D-galacturonosyl](n) + n methanol + n H(+)</text>
        <dbReference type="Rhea" id="RHEA:22380"/>
        <dbReference type="Rhea" id="RHEA-COMP:14570"/>
        <dbReference type="Rhea" id="RHEA-COMP:14573"/>
        <dbReference type="ChEBI" id="CHEBI:15377"/>
        <dbReference type="ChEBI" id="CHEBI:15378"/>
        <dbReference type="ChEBI" id="CHEBI:17790"/>
        <dbReference type="ChEBI" id="CHEBI:140522"/>
        <dbReference type="ChEBI" id="CHEBI:140523"/>
        <dbReference type="EC" id="3.1.1.11"/>
    </reaction>
</comment>
<proteinExistence type="inferred from homology"/>
<dbReference type="GO" id="GO:0045490">
    <property type="term" value="P:pectin catabolic process"/>
    <property type="evidence" value="ECO:0007669"/>
    <property type="project" value="UniProtKB-UniRule"/>
</dbReference>
<dbReference type="CDD" id="cd15798">
    <property type="entry name" value="PMEI-like_3"/>
    <property type="match status" value="1"/>
</dbReference>
<name>A0A835U2Z4_VANPL</name>
<dbReference type="NCBIfam" id="TIGR01614">
    <property type="entry name" value="PME_inhib"/>
    <property type="match status" value="1"/>
</dbReference>
<dbReference type="SUPFAM" id="SSF51126">
    <property type="entry name" value="Pectin lyase-like"/>
    <property type="match status" value="1"/>
</dbReference>
<dbReference type="InterPro" id="IPR012334">
    <property type="entry name" value="Pectin_lyas_fold"/>
</dbReference>
<evidence type="ECO:0000256" key="7">
    <source>
        <dbReference type="RuleBase" id="RU000589"/>
    </source>
</evidence>
<dbReference type="SMART" id="SM00856">
    <property type="entry name" value="PMEI"/>
    <property type="match status" value="1"/>
</dbReference>
<accession>A0A835U2Z4</accession>
<comment type="caution">
    <text evidence="10">The sequence shown here is derived from an EMBL/GenBank/DDBJ whole genome shotgun (WGS) entry which is preliminary data.</text>
</comment>
<evidence type="ECO:0000256" key="1">
    <source>
        <dbReference type="ARBA" id="ARBA00005184"/>
    </source>
</evidence>
<dbReference type="OrthoDB" id="776586at2759"/>
<dbReference type="Pfam" id="PF01095">
    <property type="entry name" value="Pectinesterase"/>
    <property type="match status" value="1"/>
</dbReference>
<keyword evidence="8" id="KW-1133">Transmembrane helix</keyword>
<dbReference type="GO" id="GO:0042545">
    <property type="term" value="P:cell wall modification"/>
    <property type="evidence" value="ECO:0007669"/>
    <property type="project" value="UniProtKB-UniRule"/>
</dbReference>
<feature type="transmembrane region" description="Helical" evidence="8">
    <location>
        <begin position="113"/>
        <end position="132"/>
    </location>
</feature>
<dbReference type="InterPro" id="IPR035513">
    <property type="entry name" value="Invertase/methylesterase_inhib"/>
</dbReference>
<feature type="domain" description="Pectinesterase inhibitor" evidence="9">
    <location>
        <begin position="149"/>
        <end position="308"/>
    </location>
</feature>
<comment type="similarity">
    <text evidence="3">In the C-terminal section; belongs to the pectinesterase family.</text>
</comment>
<dbReference type="AlphaFoldDB" id="A0A835U2Z4"/>
<dbReference type="EC" id="3.1.1.11" evidence="7"/>
<evidence type="ECO:0000313" key="10">
    <source>
        <dbReference type="EMBL" id="KAG0447609.1"/>
    </source>
</evidence>